<protein>
    <submittedName>
        <fullName evidence="1">Uncharacterized protein</fullName>
    </submittedName>
</protein>
<proteinExistence type="predicted"/>
<accession>A0A0H5Q1K6</accession>
<organism evidence="1">
    <name type="scientific">uncultured prokaryote</name>
    <dbReference type="NCBI Taxonomy" id="198431"/>
    <lineage>
        <taxon>unclassified sequences</taxon>
        <taxon>environmental samples</taxon>
    </lineage>
</organism>
<reference evidence="1" key="1">
    <citation type="submission" date="2015-06" db="EMBL/GenBank/DDBJ databases">
        <authorList>
            <person name="Joergensen T."/>
        </authorList>
    </citation>
    <scope>NUCLEOTIDE SEQUENCE</scope>
    <source>
        <plasmid evidence="1">pRGFK0763</plasmid>
    </source>
</reference>
<dbReference type="AlphaFoldDB" id="A0A0H5Q1K6"/>
<dbReference type="EMBL" id="LN853372">
    <property type="protein sequence ID" value="CRY95758.1"/>
    <property type="molecule type" value="Genomic_DNA"/>
</dbReference>
<sequence>MKNINIPLEDERYEDLCLIQKYYSEKVGVKLSQAQTLKKLLYENASSIREEQKGESN</sequence>
<keyword evidence="1" id="KW-0614">Plasmid</keyword>
<geneLocation type="plasmid" evidence="1">
    <name>pRGFK0763</name>
</geneLocation>
<name>A0A0H5Q1K6_9ZZZZ</name>
<reference evidence="1" key="2">
    <citation type="submission" date="2015-07" db="EMBL/GenBank/DDBJ databases">
        <title>Plasmids, circular viruses and viroids from rat gut.</title>
        <authorList>
            <person name="Jorgensen T.J."/>
            <person name="Hansen M.A."/>
            <person name="Xu Z."/>
            <person name="Tabak M.A."/>
            <person name="Sorensen S.J."/>
            <person name="Hansen L.H."/>
        </authorList>
    </citation>
    <scope>NUCLEOTIDE SEQUENCE</scope>
    <source>
        <plasmid evidence="1">pRGFK0763</plasmid>
    </source>
</reference>
<evidence type="ECO:0000313" key="1">
    <source>
        <dbReference type="EMBL" id="CRY95758.1"/>
    </source>
</evidence>